<protein>
    <submittedName>
        <fullName evidence="2">Uncharacterized protein</fullName>
    </submittedName>
</protein>
<gene>
    <name evidence="2" type="ORF">Nepgr_024778</name>
</gene>
<feature type="region of interest" description="Disordered" evidence="1">
    <location>
        <begin position="40"/>
        <end position="88"/>
    </location>
</feature>
<evidence type="ECO:0000313" key="2">
    <source>
        <dbReference type="EMBL" id="GMH22935.1"/>
    </source>
</evidence>
<proteinExistence type="predicted"/>
<dbReference type="Proteomes" id="UP001279734">
    <property type="component" value="Unassembled WGS sequence"/>
</dbReference>
<evidence type="ECO:0000313" key="3">
    <source>
        <dbReference type="Proteomes" id="UP001279734"/>
    </source>
</evidence>
<sequence length="88" mass="9496">MQPNYSQRTGRYICGQAESTTVIEEILLNLRQQIQSTMIQSREVDGQGSKKPPAQGAVHKPSTPGPTGTAVHPHQCIRSAANKTPSAQ</sequence>
<organism evidence="2 3">
    <name type="scientific">Nepenthes gracilis</name>
    <name type="common">Slender pitcher plant</name>
    <dbReference type="NCBI Taxonomy" id="150966"/>
    <lineage>
        <taxon>Eukaryota</taxon>
        <taxon>Viridiplantae</taxon>
        <taxon>Streptophyta</taxon>
        <taxon>Embryophyta</taxon>
        <taxon>Tracheophyta</taxon>
        <taxon>Spermatophyta</taxon>
        <taxon>Magnoliopsida</taxon>
        <taxon>eudicotyledons</taxon>
        <taxon>Gunneridae</taxon>
        <taxon>Pentapetalae</taxon>
        <taxon>Caryophyllales</taxon>
        <taxon>Nepenthaceae</taxon>
        <taxon>Nepenthes</taxon>
    </lineage>
</organism>
<dbReference type="AlphaFoldDB" id="A0AAD3Y0E4"/>
<comment type="caution">
    <text evidence="2">The sequence shown here is derived from an EMBL/GenBank/DDBJ whole genome shotgun (WGS) entry which is preliminary data.</text>
</comment>
<accession>A0AAD3Y0E4</accession>
<reference evidence="2" key="1">
    <citation type="submission" date="2023-05" db="EMBL/GenBank/DDBJ databases">
        <title>Nepenthes gracilis genome sequencing.</title>
        <authorList>
            <person name="Fukushima K."/>
        </authorList>
    </citation>
    <scope>NUCLEOTIDE SEQUENCE</scope>
    <source>
        <strain evidence="2">SING2019-196</strain>
    </source>
</reference>
<dbReference type="EMBL" id="BSYO01000025">
    <property type="protein sequence ID" value="GMH22935.1"/>
    <property type="molecule type" value="Genomic_DNA"/>
</dbReference>
<name>A0AAD3Y0E4_NEPGR</name>
<keyword evidence="3" id="KW-1185">Reference proteome</keyword>
<evidence type="ECO:0000256" key="1">
    <source>
        <dbReference type="SAM" id="MobiDB-lite"/>
    </source>
</evidence>